<feature type="compositionally biased region" description="Polar residues" evidence="1">
    <location>
        <begin position="117"/>
        <end position="130"/>
    </location>
</feature>
<evidence type="ECO:0000313" key="2">
    <source>
        <dbReference type="EMBL" id="GIY15841.1"/>
    </source>
</evidence>
<dbReference type="Proteomes" id="UP001054945">
    <property type="component" value="Unassembled WGS sequence"/>
</dbReference>
<comment type="caution">
    <text evidence="2">The sequence shown here is derived from an EMBL/GenBank/DDBJ whole genome shotgun (WGS) entry which is preliminary data.</text>
</comment>
<protein>
    <submittedName>
        <fullName evidence="2">Gag-Pol polyprotein</fullName>
    </submittedName>
</protein>
<gene>
    <name evidence="2" type="primary">pol_4146</name>
    <name evidence="2" type="ORF">CEXT_345461</name>
</gene>
<sequence length="130" mass="14872">MISTAVKKLVELKQDQRIAYYDKKRKELYFTSIQKVWVILHPIINSDRKETSKCMPKRDGPYMIFPQRSSVSCVVSYLDSSDKSIGTYQISGVKPLTDVETTPTAPLRKRGRHNLSDVVSSMSSNLETER</sequence>
<keyword evidence="3" id="KW-1185">Reference proteome</keyword>
<proteinExistence type="predicted"/>
<evidence type="ECO:0000313" key="3">
    <source>
        <dbReference type="Proteomes" id="UP001054945"/>
    </source>
</evidence>
<evidence type="ECO:0000256" key="1">
    <source>
        <dbReference type="SAM" id="MobiDB-lite"/>
    </source>
</evidence>
<dbReference type="AlphaFoldDB" id="A0AAV4R481"/>
<feature type="region of interest" description="Disordered" evidence="1">
    <location>
        <begin position="99"/>
        <end position="130"/>
    </location>
</feature>
<dbReference type="EMBL" id="BPLR01007289">
    <property type="protein sequence ID" value="GIY15841.1"/>
    <property type="molecule type" value="Genomic_DNA"/>
</dbReference>
<reference evidence="2 3" key="1">
    <citation type="submission" date="2021-06" db="EMBL/GenBank/DDBJ databases">
        <title>Caerostris extrusa draft genome.</title>
        <authorList>
            <person name="Kono N."/>
            <person name="Arakawa K."/>
        </authorList>
    </citation>
    <scope>NUCLEOTIDE SEQUENCE [LARGE SCALE GENOMIC DNA]</scope>
</reference>
<organism evidence="2 3">
    <name type="scientific">Caerostris extrusa</name>
    <name type="common">Bark spider</name>
    <name type="synonym">Caerostris bankana</name>
    <dbReference type="NCBI Taxonomy" id="172846"/>
    <lineage>
        <taxon>Eukaryota</taxon>
        <taxon>Metazoa</taxon>
        <taxon>Ecdysozoa</taxon>
        <taxon>Arthropoda</taxon>
        <taxon>Chelicerata</taxon>
        <taxon>Arachnida</taxon>
        <taxon>Araneae</taxon>
        <taxon>Araneomorphae</taxon>
        <taxon>Entelegynae</taxon>
        <taxon>Araneoidea</taxon>
        <taxon>Araneidae</taxon>
        <taxon>Caerostris</taxon>
    </lineage>
</organism>
<accession>A0AAV4R481</accession>
<name>A0AAV4R481_CAEEX</name>